<name>A0A1E7EZ89_9STRA</name>
<dbReference type="OrthoDB" id="436883at2759"/>
<proteinExistence type="predicted"/>
<dbReference type="AlphaFoldDB" id="A0A1E7EZ89"/>
<dbReference type="InterPro" id="IPR018883">
    <property type="entry name" value="Delta_CA"/>
</dbReference>
<evidence type="ECO:0000256" key="1">
    <source>
        <dbReference type="SAM" id="SignalP"/>
    </source>
</evidence>
<dbReference type="Pfam" id="PF10563">
    <property type="entry name" value="CA_like"/>
    <property type="match status" value="1"/>
</dbReference>
<organism evidence="2 3">
    <name type="scientific">Fragilariopsis cylindrus CCMP1102</name>
    <dbReference type="NCBI Taxonomy" id="635003"/>
    <lineage>
        <taxon>Eukaryota</taxon>
        <taxon>Sar</taxon>
        <taxon>Stramenopiles</taxon>
        <taxon>Ochrophyta</taxon>
        <taxon>Bacillariophyta</taxon>
        <taxon>Bacillariophyceae</taxon>
        <taxon>Bacillariophycidae</taxon>
        <taxon>Bacillariales</taxon>
        <taxon>Bacillariaceae</taxon>
        <taxon>Fragilariopsis</taxon>
    </lineage>
</organism>
<gene>
    <name evidence="2" type="primary">DCA2</name>
    <name evidence="2" type="ORF">FRACYDRAFT_246249</name>
</gene>
<protein>
    <submittedName>
        <fullName evidence="2">Delta carbonic anhydrase</fullName>
    </submittedName>
</protein>
<dbReference type="InParanoid" id="A0A1E7EZ89"/>
<evidence type="ECO:0000313" key="3">
    <source>
        <dbReference type="Proteomes" id="UP000095751"/>
    </source>
</evidence>
<feature type="signal peptide" evidence="1">
    <location>
        <begin position="1"/>
        <end position="22"/>
    </location>
</feature>
<dbReference type="EMBL" id="KV784369">
    <property type="protein sequence ID" value="OEU11320.1"/>
    <property type="molecule type" value="Genomic_DNA"/>
</dbReference>
<keyword evidence="3" id="KW-1185">Reference proteome</keyword>
<dbReference type="Proteomes" id="UP000095751">
    <property type="component" value="Unassembled WGS sequence"/>
</dbReference>
<evidence type="ECO:0000313" key="2">
    <source>
        <dbReference type="EMBL" id="OEU11320.1"/>
    </source>
</evidence>
<feature type="chain" id="PRO_5009192524" evidence="1">
    <location>
        <begin position="23"/>
        <end position="394"/>
    </location>
</feature>
<dbReference type="KEGG" id="fcy:FRACYDRAFT_246249"/>
<keyword evidence="1" id="KW-0732">Signal</keyword>
<reference evidence="2 3" key="1">
    <citation type="submission" date="2016-09" db="EMBL/GenBank/DDBJ databases">
        <title>Extensive genetic diversity and differential bi-allelic expression allows diatom success in the polar Southern Ocean.</title>
        <authorList>
            <consortium name="DOE Joint Genome Institute"/>
            <person name="Mock T."/>
            <person name="Otillar R.P."/>
            <person name="Strauss J."/>
            <person name="Dupont C."/>
            <person name="Frickenhaus S."/>
            <person name="Maumus F."/>
            <person name="Mcmullan M."/>
            <person name="Sanges R."/>
            <person name="Schmutz J."/>
            <person name="Toseland A."/>
            <person name="Valas R."/>
            <person name="Veluchamy A."/>
            <person name="Ward B.J."/>
            <person name="Allen A."/>
            <person name="Barry K."/>
            <person name="Falciatore A."/>
            <person name="Ferrante M."/>
            <person name="Fortunato A.E."/>
            <person name="Gloeckner G."/>
            <person name="Gruber A."/>
            <person name="Hipkin R."/>
            <person name="Janech M."/>
            <person name="Kroth P."/>
            <person name="Leese F."/>
            <person name="Lindquist E."/>
            <person name="Lyon B.R."/>
            <person name="Martin J."/>
            <person name="Mayer C."/>
            <person name="Parker M."/>
            <person name="Quesneville H."/>
            <person name="Raymond J."/>
            <person name="Uhlig C."/>
            <person name="Valentin K.U."/>
            <person name="Worden A.Z."/>
            <person name="Armbrust E.V."/>
            <person name="Bowler C."/>
            <person name="Green B."/>
            <person name="Moulton V."/>
            <person name="Van Oosterhout C."/>
            <person name="Grigoriev I."/>
        </authorList>
    </citation>
    <scope>NUCLEOTIDE SEQUENCE [LARGE SCALE GENOMIC DNA]</scope>
    <source>
        <strain evidence="2 3">CCMP1102</strain>
    </source>
</reference>
<accession>A0A1E7EZ89</accession>
<sequence length="394" mass="42675">MIFTKHATLFLVSTFGIISVAADGGGIRALDKGGKKGKKSKGDRRGPNLVDRKAGKFVSQTINICEGEDPDADDIPCFENGVIDAVAGPQAGINVTEGYDSGEITVIDGGVVVEPITSTFLEAGLCPVNVHWHTGAEHTSAGEYDCTTRECGPTGKGTGRRVLSKYGLLDKKADGTHRGLSDDDGPDRQGFRCSHYDKNDPKFTKPYHFKFCSKEMTVGETYEVHWPHGSFGACNTPSQYQTPFYKGLFCNLGRAGLSFPEDVINGKISSQTVASNFALQGQVYTIVNDENYYYPDLFRGMITGVKDFGKDIAVYLGSSTGSDRDNTICSKYAPITWQMDRKCHLISASSFDKLCADMLSQTPTDMTADVAPKGARLLVDDSLSDSNVKTLNLN</sequence>